<evidence type="ECO:0000256" key="1">
    <source>
        <dbReference type="ARBA" id="ARBA00001933"/>
    </source>
</evidence>
<dbReference type="RefSeq" id="WP_092479268.1">
    <property type="nucleotide sequence ID" value="NZ_FOHN01000051.1"/>
</dbReference>
<dbReference type="InterPro" id="IPR004839">
    <property type="entry name" value="Aminotransferase_I/II_large"/>
</dbReference>
<dbReference type="PANTHER" id="PTHR42832:SF3">
    <property type="entry name" value="L-GLUTAMINE--4-(METHYLSULFANYL)-2-OXOBUTANOATE AMINOTRANSFERASE"/>
    <property type="match status" value="1"/>
</dbReference>
<evidence type="ECO:0000256" key="4">
    <source>
        <dbReference type="RuleBase" id="RU000481"/>
    </source>
</evidence>
<dbReference type="OrthoDB" id="9802328at2"/>
<evidence type="ECO:0000313" key="7">
    <source>
        <dbReference type="Proteomes" id="UP000199800"/>
    </source>
</evidence>
<dbReference type="PROSITE" id="PS00105">
    <property type="entry name" value="AA_TRANSFER_CLASS_1"/>
    <property type="match status" value="1"/>
</dbReference>
<comment type="cofactor">
    <cofactor evidence="1 4">
        <name>pyridoxal 5'-phosphate</name>
        <dbReference type="ChEBI" id="CHEBI:597326"/>
    </cofactor>
</comment>
<name>A0A1I0G996_9FIRM</name>
<dbReference type="InterPro" id="IPR015421">
    <property type="entry name" value="PyrdxlP-dep_Trfase_major"/>
</dbReference>
<dbReference type="InterPro" id="IPR004838">
    <property type="entry name" value="NHTrfase_class1_PyrdxlP-BS"/>
</dbReference>
<dbReference type="SUPFAM" id="SSF53383">
    <property type="entry name" value="PLP-dependent transferases"/>
    <property type="match status" value="1"/>
</dbReference>
<feature type="domain" description="Aminotransferase class I/classII large" evidence="5">
    <location>
        <begin position="46"/>
        <end position="390"/>
    </location>
</feature>
<proteinExistence type="inferred from homology"/>
<dbReference type="GO" id="GO:0030170">
    <property type="term" value="F:pyridoxal phosphate binding"/>
    <property type="evidence" value="ECO:0007669"/>
    <property type="project" value="InterPro"/>
</dbReference>
<dbReference type="PANTHER" id="PTHR42832">
    <property type="entry name" value="AMINO ACID AMINOTRANSFERASE"/>
    <property type="match status" value="1"/>
</dbReference>
<evidence type="ECO:0000256" key="2">
    <source>
        <dbReference type="ARBA" id="ARBA00022576"/>
    </source>
</evidence>
<dbReference type="STRING" id="29364.SAMN04487772_1513"/>
<gene>
    <name evidence="6" type="ORF">SAMN04487772_1513</name>
</gene>
<keyword evidence="7" id="KW-1185">Reference proteome</keyword>
<evidence type="ECO:0000256" key="3">
    <source>
        <dbReference type="ARBA" id="ARBA00022679"/>
    </source>
</evidence>
<dbReference type="GO" id="GO:0008483">
    <property type="term" value="F:transaminase activity"/>
    <property type="evidence" value="ECO:0007669"/>
    <property type="project" value="UniProtKB-KW"/>
</dbReference>
<dbReference type="AlphaFoldDB" id="A0A1I0G996"/>
<dbReference type="Gene3D" id="3.40.640.10">
    <property type="entry name" value="Type I PLP-dependent aspartate aminotransferase-like (Major domain)"/>
    <property type="match status" value="1"/>
</dbReference>
<dbReference type="InterPro" id="IPR015424">
    <property type="entry name" value="PyrdxlP-dep_Trfase"/>
</dbReference>
<comment type="similarity">
    <text evidence="4">Belongs to the class-I pyridoxal-phosphate-dependent aminotransferase family.</text>
</comment>
<dbReference type="InterPro" id="IPR050881">
    <property type="entry name" value="LL-DAP_aminotransferase"/>
</dbReference>
<dbReference type="Proteomes" id="UP000199800">
    <property type="component" value="Unassembled WGS sequence"/>
</dbReference>
<protein>
    <recommendedName>
        <fullName evidence="4">Aminotransferase</fullName>
        <ecNumber evidence="4">2.6.1.-</ecNumber>
    </recommendedName>
</protein>
<accession>A0A1I0G996</accession>
<keyword evidence="2 4" id="KW-0032">Aminotransferase</keyword>
<sequence length="410" mass="46144">MNLEFYQNLFAERIGGKEFGLKTELYKFAKIKLAKQNAKQKYPDVKLIDMGVGEPDAPADKAIVDVLCRESGLPENRFYSDNGILEFQEMACKYMEKVYGIGGLEPEKNIIHGIGSKPILAMMPALFINPGDISLMTKPGYGVLGTYTRYYGGEVFDLPLTEENDYYPDLTSIPEDVLKKAKILYINYPNNPTGQVATKEFFEKVVEFAKENEIMVVHDAAYAAVTFDGYKPLSIFTVEGAMDVAVEIHSLSKAFNMTGWRMAFIVGNERVIKAYGTVKDNTDSGQFRGIQKAGSYAINHPEITEKICEKYSRRFNLLVDVLNEVGFNVKKPKGTFYCYAKAPKKAGDVVFKDAQEASTYLIENALISTVPWDDAGAYLRFSVTFEATPEEEIEIMQEVKERLLKLNLKF</sequence>
<keyword evidence="3 4" id="KW-0808">Transferase</keyword>
<dbReference type="Pfam" id="PF00155">
    <property type="entry name" value="Aminotran_1_2"/>
    <property type="match status" value="1"/>
</dbReference>
<reference evidence="6 7" key="1">
    <citation type="submission" date="2016-10" db="EMBL/GenBank/DDBJ databases">
        <authorList>
            <person name="de Groot N.N."/>
        </authorList>
    </citation>
    <scope>NUCLEOTIDE SEQUENCE [LARGE SCALE GENOMIC DNA]</scope>
    <source>
        <strain evidence="6 7">DSM 1801</strain>
    </source>
</reference>
<dbReference type="Gene3D" id="3.90.1150.10">
    <property type="entry name" value="Aspartate Aminotransferase, domain 1"/>
    <property type="match status" value="1"/>
</dbReference>
<evidence type="ECO:0000313" key="6">
    <source>
        <dbReference type="EMBL" id="SET66543.1"/>
    </source>
</evidence>
<dbReference type="InterPro" id="IPR015422">
    <property type="entry name" value="PyrdxlP-dep_Trfase_small"/>
</dbReference>
<dbReference type="CDD" id="cd00609">
    <property type="entry name" value="AAT_like"/>
    <property type="match status" value="1"/>
</dbReference>
<dbReference type="EC" id="2.6.1.-" evidence="4"/>
<organism evidence="6 7">
    <name type="scientific">[Clostridium] polysaccharolyticum</name>
    <dbReference type="NCBI Taxonomy" id="29364"/>
    <lineage>
        <taxon>Bacteria</taxon>
        <taxon>Bacillati</taxon>
        <taxon>Bacillota</taxon>
        <taxon>Clostridia</taxon>
        <taxon>Lachnospirales</taxon>
        <taxon>Lachnospiraceae</taxon>
    </lineage>
</organism>
<dbReference type="NCBIfam" id="NF004937">
    <property type="entry name" value="PRK06290.1"/>
    <property type="match status" value="1"/>
</dbReference>
<dbReference type="EMBL" id="FOHN01000051">
    <property type="protein sequence ID" value="SET66543.1"/>
    <property type="molecule type" value="Genomic_DNA"/>
</dbReference>
<evidence type="ECO:0000259" key="5">
    <source>
        <dbReference type="Pfam" id="PF00155"/>
    </source>
</evidence>